<evidence type="ECO:0000256" key="3">
    <source>
        <dbReference type="ARBA" id="ARBA00023136"/>
    </source>
</evidence>
<evidence type="ECO:0000256" key="6">
    <source>
        <dbReference type="ARBA" id="ARBA00023319"/>
    </source>
</evidence>
<sequence length="416" mass="46299">MELVLFGWRCEHDDMPVGCIKGPPKVHMLSQQDILEGRNLSVTCKATPGNPSLTTFYWTKVDIQGFRQNGATLHIPNIQRNSSGTYRCTAENSYNPPVVNTLFQQDIIEGRDLSVNCTATPGNPSSTAFYWTKVDNSGFRQNGPTLQLLNIQRNSSRTYICIAENMYSNGNKGTDNQSMVVNVIYQPAIENRQLQIVNESETVILTRNISGNPVSNVSWFNKTELLKTETSVTTTSFFIERPTCSDTQNFTLVASNGVGSNATAVVELIVNYGTNISYRFHDKGENELHAAHISNLQPLVTYWFVVSAKNSYGSSPSEITRCKTVQEKASSKTGMVVGSVGGALVLITIVLILGIVHRRFTCICKIALENKDRNMYDALTSTENANQYEDILKKDLKDDKFVTQNTEEYANTSFME</sequence>
<keyword evidence="5" id="KW-0325">Glycoprotein</keyword>
<feature type="domain" description="Ig-like" evidence="7">
    <location>
        <begin position="24"/>
        <end position="100"/>
    </location>
</feature>
<dbReference type="AlphaFoldDB" id="K1S6Y6"/>
<dbReference type="Gene3D" id="2.60.40.10">
    <property type="entry name" value="Immunoglobulins"/>
    <property type="match status" value="4"/>
</dbReference>
<dbReference type="InterPro" id="IPR007110">
    <property type="entry name" value="Ig-like_dom"/>
</dbReference>
<dbReference type="InterPro" id="IPR036179">
    <property type="entry name" value="Ig-like_dom_sf"/>
</dbReference>
<dbReference type="InterPro" id="IPR013783">
    <property type="entry name" value="Ig-like_fold"/>
</dbReference>
<dbReference type="Pfam" id="PF07679">
    <property type="entry name" value="I-set"/>
    <property type="match status" value="1"/>
</dbReference>
<dbReference type="InterPro" id="IPR036116">
    <property type="entry name" value="FN3_sf"/>
</dbReference>
<keyword evidence="4" id="KW-1015">Disulfide bond</keyword>
<dbReference type="GO" id="GO:0005911">
    <property type="term" value="C:cell-cell junction"/>
    <property type="evidence" value="ECO:0007669"/>
    <property type="project" value="TreeGrafter"/>
</dbReference>
<dbReference type="InterPro" id="IPR013098">
    <property type="entry name" value="Ig_I-set"/>
</dbReference>
<keyword evidence="3" id="KW-0472">Membrane</keyword>
<evidence type="ECO:0000256" key="4">
    <source>
        <dbReference type="ARBA" id="ARBA00023157"/>
    </source>
</evidence>
<evidence type="ECO:0000256" key="5">
    <source>
        <dbReference type="ARBA" id="ARBA00023180"/>
    </source>
</evidence>
<evidence type="ECO:0000256" key="1">
    <source>
        <dbReference type="ARBA" id="ARBA00004479"/>
    </source>
</evidence>
<dbReference type="PANTHER" id="PTHR11640:SF31">
    <property type="entry name" value="IRREGULAR CHIASM C-ROUGHEST PROTEIN-RELATED"/>
    <property type="match status" value="1"/>
</dbReference>
<keyword evidence="6" id="KW-0393">Immunoglobulin domain</keyword>
<dbReference type="InterPro" id="IPR051275">
    <property type="entry name" value="Cell_adhesion_signaling"/>
</dbReference>
<dbReference type="GO" id="GO:0098609">
    <property type="term" value="P:cell-cell adhesion"/>
    <property type="evidence" value="ECO:0007669"/>
    <property type="project" value="TreeGrafter"/>
</dbReference>
<comment type="subcellular location">
    <subcellularLocation>
        <location evidence="1">Membrane</location>
        <topology evidence="1">Single-pass type I membrane protein</topology>
    </subcellularLocation>
</comment>
<dbReference type="SUPFAM" id="SSF48726">
    <property type="entry name" value="Immunoglobulin"/>
    <property type="match status" value="3"/>
</dbReference>
<dbReference type="PROSITE" id="PS50835">
    <property type="entry name" value="IG_LIKE"/>
    <property type="match status" value="2"/>
</dbReference>
<dbReference type="InterPro" id="IPR003599">
    <property type="entry name" value="Ig_sub"/>
</dbReference>
<keyword evidence="2" id="KW-0677">Repeat</keyword>
<feature type="domain" description="Ig-like" evidence="7">
    <location>
        <begin position="109"/>
        <end position="181"/>
    </location>
</feature>
<reference evidence="8" key="1">
    <citation type="journal article" date="2012" name="Nature">
        <title>The oyster genome reveals stress adaptation and complexity of shell formation.</title>
        <authorList>
            <person name="Zhang G."/>
            <person name="Fang X."/>
            <person name="Guo X."/>
            <person name="Li L."/>
            <person name="Luo R."/>
            <person name="Xu F."/>
            <person name="Yang P."/>
            <person name="Zhang L."/>
            <person name="Wang X."/>
            <person name="Qi H."/>
            <person name="Xiong Z."/>
            <person name="Que H."/>
            <person name="Xie Y."/>
            <person name="Holland P.W."/>
            <person name="Paps J."/>
            <person name="Zhu Y."/>
            <person name="Wu F."/>
            <person name="Chen Y."/>
            <person name="Wang J."/>
            <person name="Peng C."/>
            <person name="Meng J."/>
            <person name="Yang L."/>
            <person name="Liu J."/>
            <person name="Wen B."/>
            <person name="Zhang N."/>
            <person name="Huang Z."/>
            <person name="Zhu Q."/>
            <person name="Feng Y."/>
            <person name="Mount A."/>
            <person name="Hedgecock D."/>
            <person name="Xu Z."/>
            <person name="Liu Y."/>
            <person name="Domazet-Loso T."/>
            <person name="Du Y."/>
            <person name="Sun X."/>
            <person name="Zhang S."/>
            <person name="Liu B."/>
            <person name="Cheng P."/>
            <person name="Jiang X."/>
            <person name="Li J."/>
            <person name="Fan D."/>
            <person name="Wang W."/>
            <person name="Fu W."/>
            <person name="Wang T."/>
            <person name="Wang B."/>
            <person name="Zhang J."/>
            <person name="Peng Z."/>
            <person name="Li Y."/>
            <person name="Li N."/>
            <person name="Wang J."/>
            <person name="Chen M."/>
            <person name="He Y."/>
            <person name="Tan F."/>
            <person name="Song X."/>
            <person name="Zheng Q."/>
            <person name="Huang R."/>
            <person name="Yang H."/>
            <person name="Du X."/>
            <person name="Chen L."/>
            <person name="Yang M."/>
            <person name="Gaffney P.M."/>
            <person name="Wang S."/>
            <person name="Luo L."/>
            <person name="She Z."/>
            <person name="Ming Y."/>
            <person name="Huang W."/>
            <person name="Zhang S."/>
            <person name="Huang B."/>
            <person name="Zhang Y."/>
            <person name="Qu T."/>
            <person name="Ni P."/>
            <person name="Miao G."/>
            <person name="Wang J."/>
            <person name="Wang Q."/>
            <person name="Steinberg C.E."/>
            <person name="Wang H."/>
            <person name="Li N."/>
            <person name="Qian L."/>
            <person name="Zhang G."/>
            <person name="Li Y."/>
            <person name="Yang H."/>
            <person name="Liu X."/>
            <person name="Wang J."/>
            <person name="Yin Y."/>
            <person name="Wang J."/>
        </authorList>
    </citation>
    <scope>NUCLEOTIDE SEQUENCE [LARGE SCALE GENOMIC DNA]</scope>
    <source>
        <strain evidence="8">05x7-T-G4-1.051#20</strain>
    </source>
</reference>
<dbReference type="SMART" id="SM00408">
    <property type="entry name" value="IGc2"/>
    <property type="match status" value="2"/>
</dbReference>
<dbReference type="InterPro" id="IPR003961">
    <property type="entry name" value="FN3_dom"/>
</dbReference>
<dbReference type="PANTHER" id="PTHR11640">
    <property type="entry name" value="NEPHRIN"/>
    <property type="match status" value="1"/>
</dbReference>
<dbReference type="InterPro" id="IPR003598">
    <property type="entry name" value="Ig_sub2"/>
</dbReference>
<dbReference type="GO" id="GO:0050839">
    <property type="term" value="F:cell adhesion molecule binding"/>
    <property type="evidence" value="ECO:0007669"/>
    <property type="project" value="TreeGrafter"/>
</dbReference>
<evidence type="ECO:0000259" key="7">
    <source>
        <dbReference type="PROSITE" id="PS50835"/>
    </source>
</evidence>
<proteinExistence type="predicted"/>
<dbReference type="Pfam" id="PF13927">
    <property type="entry name" value="Ig_3"/>
    <property type="match status" value="2"/>
</dbReference>
<dbReference type="SMART" id="SM00409">
    <property type="entry name" value="IG"/>
    <property type="match status" value="3"/>
</dbReference>
<gene>
    <name evidence="8" type="ORF">CGI_10027315</name>
</gene>
<dbReference type="SUPFAM" id="SSF49265">
    <property type="entry name" value="Fibronectin type III"/>
    <property type="match status" value="1"/>
</dbReference>
<dbReference type="EMBL" id="JH817465">
    <property type="protein sequence ID" value="EKC43216.1"/>
    <property type="molecule type" value="Genomic_DNA"/>
</dbReference>
<evidence type="ECO:0000313" key="8">
    <source>
        <dbReference type="EMBL" id="EKC43216.1"/>
    </source>
</evidence>
<organism evidence="8">
    <name type="scientific">Magallana gigas</name>
    <name type="common">Pacific oyster</name>
    <name type="synonym">Crassostrea gigas</name>
    <dbReference type="NCBI Taxonomy" id="29159"/>
    <lineage>
        <taxon>Eukaryota</taxon>
        <taxon>Metazoa</taxon>
        <taxon>Spiralia</taxon>
        <taxon>Lophotrochozoa</taxon>
        <taxon>Mollusca</taxon>
        <taxon>Bivalvia</taxon>
        <taxon>Autobranchia</taxon>
        <taxon>Pteriomorphia</taxon>
        <taxon>Ostreida</taxon>
        <taxon>Ostreoidea</taxon>
        <taxon>Ostreidae</taxon>
        <taxon>Magallana</taxon>
    </lineage>
</organism>
<dbReference type="CDD" id="cd00063">
    <property type="entry name" value="FN3"/>
    <property type="match status" value="1"/>
</dbReference>
<accession>K1S6Y6</accession>
<dbReference type="HOGENOM" id="CLU_660982_0_0_1"/>
<evidence type="ECO:0000256" key="2">
    <source>
        <dbReference type="ARBA" id="ARBA00022737"/>
    </source>
</evidence>
<protein>
    <submittedName>
        <fullName evidence="8">Hemicentin-1</fullName>
    </submittedName>
</protein>
<name>K1S6Y6_MAGGI</name>
<dbReference type="GO" id="GO:0005886">
    <property type="term" value="C:plasma membrane"/>
    <property type="evidence" value="ECO:0007669"/>
    <property type="project" value="TreeGrafter"/>
</dbReference>
<dbReference type="InParanoid" id="K1S6Y6"/>